<name>A0ABD5YUP1_9EURY</name>
<dbReference type="EMBL" id="JBHTAX010000001">
    <property type="protein sequence ID" value="MFC7191657.1"/>
    <property type="molecule type" value="Genomic_DNA"/>
</dbReference>
<organism evidence="2 3">
    <name type="scientific">Halocatena marina</name>
    <dbReference type="NCBI Taxonomy" id="2934937"/>
    <lineage>
        <taxon>Archaea</taxon>
        <taxon>Methanobacteriati</taxon>
        <taxon>Methanobacteriota</taxon>
        <taxon>Stenosarchaea group</taxon>
        <taxon>Halobacteria</taxon>
        <taxon>Halobacteriales</taxon>
        <taxon>Natronomonadaceae</taxon>
        <taxon>Halocatena</taxon>
    </lineage>
</organism>
<dbReference type="InterPro" id="IPR040493">
    <property type="entry name" value="DUF5518"/>
</dbReference>
<dbReference type="RefSeq" id="WP_248909605.1">
    <property type="nucleotide sequence ID" value="NZ_CP109979.1"/>
</dbReference>
<sequence>MILNAIIGAVVTVLSSFAIGPLAPILGGSVAGYLQRREGLSVGALSGVIASLPLVLLVLFAGAFFLFVPDQMLAGVGLFVVGAVFVVTLLLSALLGALGGYLGVYVRSEITH</sequence>
<comment type="caution">
    <text evidence="2">The sequence shown here is derived from an EMBL/GenBank/DDBJ whole genome shotgun (WGS) entry which is preliminary data.</text>
</comment>
<protein>
    <submittedName>
        <fullName evidence="2">DUF5518 domain-containing protein</fullName>
    </submittedName>
</protein>
<accession>A0ABD5YUP1</accession>
<keyword evidence="3" id="KW-1185">Reference proteome</keyword>
<proteinExistence type="predicted"/>
<keyword evidence="1" id="KW-0812">Transmembrane</keyword>
<evidence type="ECO:0000256" key="1">
    <source>
        <dbReference type="SAM" id="Phobius"/>
    </source>
</evidence>
<dbReference type="AlphaFoldDB" id="A0ABD5YUP1"/>
<dbReference type="GeneID" id="76201419"/>
<gene>
    <name evidence="2" type="ORF">ACFQL7_18930</name>
</gene>
<feature type="transmembrane region" description="Helical" evidence="1">
    <location>
        <begin position="6"/>
        <end position="27"/>
    </location>
</feature>
<feature type="transmembrane region" description="Helical" evidence="1">
    <location>
        <begin position="73"/>
        <end position="106"/>
    </location>
</feature>
<evidence type="ECO:0000313" key="2">
    <source>
        <dbReference type="EMBL" id="MFC7191657.1"/>
    </source>
</evidence>
<keyword evidence="1" id="KW-1133">Transmembrane helix</keyword>
<keyword evidence="1" id="KW-0472">Membrane</keyword>
<dbReference type="Proteomes" id="UP001596417">
    <property type="component" value="Unassembled WGS sequence"/>
</dbReference>
<feature type="transmembrane region" description="Helical" evidence="1">
    <location>
        <begin position="39"/>
        <end position="67"/>
    </location>
</feature>
<dbReference type="Pfam" id="PF17647">
    <property type="entry name" value="DUF5518"/>
    <property type="match status" value="1"/>
</dbReference>
<reference evidence="2 3" key="1">
    <citation type="journal article" date="2019" name="Int. J. Syst. Evol. Microbiol.">
        <title>The Global Catalogue of Microorganisms (GCM) 10K type strain sequencing project: providing services to taxonomists for standard genome sequencing and annotation.</title>
        <authorList>
            <consortium name="The Broad Institute Genomics Platform"/>
            <consortium name="The Broad Institute Genome Sequencing Center for Infectious Disease"/>
            <person name="Wu L."/>
            <person name="Ma J."/>
        </authorList>
    </citation>
    <scope>NUCLEOTIDE SEQUENCE [LARGE SCALE GENOMIC DNA]</scope>
    <source>
        <strain evidence="2 3">RDMS1</strain>
    </source>
</reference>
<evidence type="ECO:0000313" key="3">
    <source>
        <dbReference type="Proteomes" id="UP001596417"/>
    </source>
</evidence>